<sequence>MSQHLEPEIIISGIGGNFPVQAEGTIDGESFYFRARGNSWTLAIGVNPVGRIDASDGAHWCYRELYGNGPFAAGCMSPEEARGFIEKAAHLYVNREL</sequence>
<gene>
    <name evidence="1" type="ORF">UFOVP28_80</name>
</gene>
<reference evidence="1" key="1">
    <citation type="submission" date="2020-04" db="EMBL/GenBank/DDBJ databases">
        <authorList>
            <person name="Chiriac C."/>
            <person name="Salcher M."/>
            <person name="Ghai R."/>
            <person name="Kavagutti S V."/>
        </authorList>
    </citation>
    <scope>NUCLEOTIDE SEQUENCE</scope>
</reference>
<dbReference type="EMBL" id="LR796165">
    <property type="protein sequence ID" value="CAB4122937.1"/>
    <property type="molecule type" value="Genomic_DNA"/>
</dbReference>
<proteinExistence type="predicted"/>
<protein>
    <submittedName>
        <fullName evidence="1">Uncharacterized protein</fullName>
    </submittedName>
</protein>
<evidence type="ECO:0000313" key="1">
    <source>
        <dbReference type="EMBL" id="CAB4122937.1"/>
    </source>
</evidence>
<organism evidence="1">
    <name type="scientific">uncultured Caudovirales phage</name>
    <dbReference type="NCBI Taxonomy" id="2100421"/>
    <lineage>
        <taxon>Viruses</taxon>
        <taxon>Duplodnaviria</taxon>
        <taxon>Heunggongvirae</taxon>
        <taxon>Uroviricota</taxon>
        <taxon>Caudoviricetes</taxon>
        <taxon>Peduoviridae</taxon>
        <taxon>Maltschvirus</taxon>
        <taxon>Maltschvirus maltsch</taxon>
    </lineage>
</organism>
<name>A0A6J5KPU9_9CAUD</name>
<accession>A0A6J5KPU9</accession>